<gene>
    <name evidence="1" type="ORF">VNO77_10670</name>
</gene>
<dbReference type="Proteomes" id="UP001367508">
    <property type="component" value="Unassembled WGS sequence"/>
</dbReference>
<comment type="caution">
    <text evidence="1">The sequence shown here is derived from an EMBL/GenBank/DDBJ whole genome shotgun (WGS) entry which is preliminary data.</text>
</comment>
<dbReference type="AlphaFoldDB" id="A0AAN9QX94"/>
<organism evidence="1 2">
    <name type="scientific">Canavalia gladiata</name>
    <name type="common">Sword bean</name>
    <name type="synonym">Dolichos gladiatus</name>
    <dbReference type="NCBI Taxonomy" id="3824"/>
    <lineage>
        <taxon>Eukaryota</taxon>
        <taxon>Viridiplantae</taxon>
        <taxon>Streptophyta</taxon>
        <taxon>Embryophyta</taxon>
        <taxon>Tracheophyta</taxon>
        <taxon>Spermatophyta</taxon>
        <taxon>Magnoliopsida</taxon>
        <taxon>eudicotyledons</taxon>
        <taxon>Gunneridae</taxon>
        <taxon>Pentapetalae</taxon>
        <taxon>rosids</taxon>
        <taxon>fabids</taxon>
        <taxon>Fabales</taxon>
        <taxon>Fabaceae</taxon>
        <taxon>Papilionoideae</taxon>
        <taxon>50 kb inversion clade</taxon>
        <taxon>NPAAA clade</taxon>
        <taxon>indigoferoid/millettioid clade</taxon>
        <taxon>Phaseoleae</taxon>
        <taxon>Canavalia</taxon>
    </lineage>
</organism>
<evidence type="ECO:0000313" key="1">
    <source>
        <dbReference type="EMBL" id="KAK7351317.1"/>
    </source>
</evidence>
<reference evidence="1 2" key="1">
    <citation type="submission" date="2024-01" db="EMBL/GenBank/DDBJ databases">
        <title>The genomes of 5 underutilized Papilionoideae crops provide insights into root nodulation and disease resistanc.</title>
        <authorList>
            <person name="Jiang F."/>
        </authorList>
    </citation>
    <scope>NUCLEOTIDE SEQUENCE [LARGE SCALE GENOMIC DNA]</scope>
    <source>
        <strain evidence="1">LVBAO_FW01</strain>
        <tissue evidence="1">Leaves</tissue>
    </source>
</reference>
<sequence>MPKYGRIVYLPPERTQVKLLVSSSTSQFTVHSSQFTLNESAKSRGHIPVPHLCKRDPFASFQLICVPFSTIFSFWCKLSRGDCTLHARAFHGTSTAILSPFCAGNQHSKLHIIA</sequence>
<accession>A0AAN9QX94</accession>
<proteinExistence type="predicted"/>
<protein>
    <submittedName>
        <fullName evidence="1">Uncharacterized protein</fullName>
    </submittedName>
</protein>
<dbReference type="EMBL" id="JAYMYQ010000002">
    <property type="protein sequence ID" value="KAK7351317.1"/>
    <property type="molecule type" value="Genomic_DNA"/>
</dbReference>
<name>A0AAN9QX94_CANGL</name>
<keyword evidence="2" id="KW-1185">Reference proteome</keyword>
<evidence type="ECO:0000313" key="2">
    <source>
        <dbReference type="Proteomes" id="UP001367508"/>
    </source>
</evidence>